<evidence type="ECO:0000256" key="1">
    <source>
        <dbReference type="ARBA" id="ARBA00000013"/>
    </source>
</evidence>
<dbReference type="PANTHER" id="PTHR12592">
    <property type="entry name" value="ATP-DEPENDENT (S)-NAD(P)H-HYDRATE DEHYDRATASE FAMILY MEMBER"/>
    <property type="match status" value="1"/>
</dbReference>
<keyword evidence="9 18" id="KW-0630">Potassium</keyword>
<evidence type="ECO:0000256" key="7">
    <source>
        <dbReference type="ARBA" id="ARBA00022840"/>
    </source>
</evidence>
<dbReference type="InterPro" id="IPR036652">
    <property type="entry name" value="YjeF_N_dom_sf"/>
</dbReference>
<feature type="domain" description="YjeF N-terminal" evidence="21">
    <location>
        <begin position="14"/>
        <end position="216"/>
    </location>
</feature>
<comment type="function">
    <text evidence="17">Catalyzes the dehydration of the S-form of NAD(P)HX at the expense of ADP, which is converted to AMP. Together with NAD(P)HX epimerase, which catalyzes the epimerization of the S- and R-forms, the enzyme allows the repair of both epimers of NAD(P)HX, a damaged form of NAD(P)H that is a result of enzymatic or heat-dependent hydration.</text>
</comment>
<keyword evidence="10 17" id="KW-0520">NAD</keyword>
<comment type="catalytic activity">
    <reaction evidence="16 17 19">
        <text>(6S)-NADPHX + ADP = AMP + phosphate + NADPH + H(+)</text>
        <dbReference type="Rhea" id="RHEA:32235"/>
        <dbReference type="ChEBI" id="CHEBI:15378"/>
        <dbReference type="ChEBI" id="CHEBI:43474"/>
        <dbReference type="ChEBI" id="CHEBI:57783"/>
        <dbReference type="ChEBI" id="CHEBI:64076"/>
        <dbReference type="ChEBI" id="CHEBI:456215"/>
        <dbReference type="ChEBI" id="CHEBI:456216"/>
        <dbReference type="EC" id="4.2.1.136"/>
    </reaction>
</comment>
<comment type="caution">
    <text evidence="18">Lacks conserved residue(s) required for the propagation of feature annotation.</text>
</comment>
<dbReference type="Proteomes" id="UP000733744">
    <property type="component" value="Unassembled WGS sequence"/>
</dbReference>
<dbReference type="PIRSF" id="PIRSF017184">
    <property type="entry name" value="Nnr"/>
    <property type="match status" value="1"/>
</dbReference>
<evidence type="ECO:0000256" key="10">
    <source>
        <dbReference type="ARBA" id="ARBA00023027"/>
    </source>
</evidence>
<dbReference type="InterPro" id="IPR004443">
    <property type="entry name" value="YjeF_N_dom"/>
</dbReference>
<evidence type="ECO:0000259" key="21">
    <source>
        <dbReference type="PROSITE" id="PS51385"/>
    </source>
</evidence>
<dbReference type="CDD" id="cd01171">
    <property type="entry name" value="YXKO-related"/>
    <property type="match status" value="1"/>
</dbReference>
<name>A0ABY3CCN5_9GAMM</name>
<evidence type="ECO:0000256" key="5">
    <source>
        <dbReference type="ARBA" id="ARBA00022723"/>
    </source>
</evidence>
<comment type="similarity">
    <text evidence="4 19">In the C-terminal section; belongs to the NnrD/CARKD family.</text>
</comment>
<comment type="similarity">
    <text evidence="17">Belongs to the NnrD/CARKD family.</text>
</comment>
<accession>A0ABY3CCN5</accession>
<keyword evidence="12 17" id="KW-0456">Lyase</keyword>
<evidence type="ECO:0000256" key="13">
    <source>
        <dbReference type="ARBA" id="ARBA00023268"/>
    </source>
</evidence>
<evidence type="ECO:0000256" key="8">
    <source>
        <dbReference type="ARBA" id="ARBA00022857"/>
    </source>
</evidence>
<keyword evidence="6 17" id="KW-0547">Nucleotide-binding</keyword>
<comment type="catalytic activity">
    <reaction evidence="2 18 19">
        <text>(6R)-NADPHX = (6S)-NADPHX</text>
        <dbReference type="Rhea" id="RHEA:32227"/>
        <dbReference type="ChEBI" id="CHEBI:64076"/>
        <dbReference type="ChEBI" id="CHEBI:64077"/>
        <dbReference type="EC" id="5.1.99.6"/>
    </reaction>
</comment>
<evidence type="ECO:0000256" key="19">
    <source>
        <dbReference type="PIRNR" id="PIRNR017184"/>
    </source>
</evidence>
<keyword evidence="5 18" id="KW-0479">Metal-binding</keyword>
<evidence type="ECO:0000256" key="17">
    <source>
        <dbReference type="HAMAP-Rule" id="MF_01965"/>
    </source>
</evidence>
<feature type="binding site" evidence="18">
    <location>
        <position position="63"/>
    </location>
    <ligand>
        <name>K(+)</name>
        <dbReference type="ChEBI" id="CHEBI:29103"/>
    </ligand>
</feature>
<dbReference type="HAMAP" id="MF_01965">
    <property type="entry name" value="NADHX_dehydratase"/>
    <property type="match status" value="1"/>
</dbReference>
<comment type="subunit">
    <text evidence="17">Homotetramer.</text>
</comment>
<organism evidence="22 23">
    <name type="scientific">Candidatus Methylobacter oryzae</name>
    <dbReference type="NCBI Taxonomy" id="2497749"/>
    <lineage>
        <taxon>Bacteria</taxon>
        <taxon>Pseudomonadati</taxon>
        <taxon>Pseudomonadota</taxon>
        <taxon>Gammaproteobacteria</taxon>
        <taxon>Methylococcales</taxon>
        <taxon>Methylococcaceae</taxon>
        <taxon>Methylobacter</taxon>
    </lineage>
</organism>
<evidence type="ECO:0000256" key="16">
    <source>
        <dbReference type="ARBA" id="ARBA00049209"/>
    </source>
</evidence>
<comment type="similarity">
    <text evidence="3 19">In the N-terminal section; belongs to the NnrE/AIBP family.</text>
</comment>
<evidence type="ECO:0000256" key="4">
    <source>
        <dbReference type="ARBA" id="ARBA00009524"/>
    </source>
</evidence>
<dbReference type="SUPFAM" id="SSF53613">
    <property type="entry name" value="Ribokinase-like"/>
    <property type="match status" value="1"/>
</dbReference>
<keyword evidence="13" id="KW-0511">Multifunctional enzyme</keyword>
<dbReference type="SUPFAM" id="SSF64153">
    <property type="entry name" value="YjeF N-terminal domain-like"/>
    <property type="match status" value="1"/>
</dbReference>
<feature type="binding site" evidence="17">
    <location>
        <position position="318"/>
    </location>
    <ligand>
        <name>(6S)-NADPHX</name>
        <dbReference type="ChEBI" id="CHEBI:64076"/>
    </ligand>
</feature>
<dbReference type="RefSeq" id="WP_127030096.1">
    <property type="nucleotide sequence ID" value="NZ_RYFG02000083.1"/>
</dbReference>
<gene>
    <name evidence="18" type="primary">nnrE</name>
    <name evidence="17" type="synonym">nnrD</name>
    <name evidence="22" type="ORF">EKO24_008780</name>
</gene>
<feature type="binding site" evidence="18">
    <location>
        <position position="162"/>
    </location>
    <ligand>
        <name>K(+)</name>
        <dbReference type="ChEBI" id="CHEBI:29103"/>
    </ligand>
</feature>
<feature type="binding site" evidence="17">
    <location>
        <position position="364"/>
    </location>
    <ligand>
        <name>(6S)-NADPHX</name>
        <dbReference type="ChEBI" id="CHEBI:64076"/>
    </ligand>
</feature>
<dbReference type="NCBIfam" id="TIGR00196">
    <property type="entry name" value="yjeF_cterm"/>
    <property type="match status" value="1"/>
</dbReference>
<evidence type="ECO:0000313" key="23">
    <source>
        <dbReference type="Proteomes" id="UP000733744"/>
    </source>
</evidence>
<feature type="binding site" evidence="18">
    <location>
        <position position="126"/>
    </location>
    <ligand>
        <name>K(+)</name>
        <dbReference type="ChEBI" id="CHEBI:29103"/>
    </ligand>
</feature>
<comment type="catalytic activity">
    <reaction evidence="15 17 19">
        <text>(6S)-NADHX + ADP = AMP + phosphate + NADH + H(+)</text>
        <dbReference type="Rhea" id="RHEA:32223"/>
        <dbReference type="ChEBI" id="CHEBI:15378"/>
        <dbReference type="ChEBI" id="CHEBI:43474"/>
        <dbReference type="ChEBI" id="CHEBI:57945"/>
        <dbReference type="ChEBI" id="CHEBI:64074"/>
        <dbReference type="ChEBI" id="CHEBI:456215"/>
        <dbReference type="ChEBI" id="CHEBI:456216"/>
        <dbReference type="EC" id="4.2.1.136"/>
    </reaction>
</comment>
<dbReference type="Gene3D" id="3.40.1190.20">
    <property type="match status" value="1"/>
</dbReference>
<evidence type="ECO:0000256" key="3">
    <source>
        <dbReference type="ARBA" id="ARBA00006001"/>
    </source>
</evidence>
<feature type="binding site" evidence="18">
    <location>
        <position position="159"/>
    </location>
    <ligand>
        <name>(6S)-NADPHX</name>
        <dbReference type="ChEBI" id="CHEBI:64076"/>
    </ligand>
</feature>
<feature type="binding site" evidence="17">
    <location>
        <position position="429"/>
    </location>
    <ligand>
        <name>AMP</name>
        <dbReference type="ChEBI" id="CHEBI:456215"/>
    </ligand>
</feature>
<keyword evidence="11 18" id="KW-0413">Isomerase</keyword>
<dbReference type="PANTHER" id="PTHR12592:SF0">
    <property type="entry name" value="ATP-DEPENDENT (S)-NAD(P)H-HYDRATE DEHYDRATASE"/>
    <property type="match status" value="1"/>
</dbReference>
<comment type="cofactor">
    <cofactor evidence="18 19">
        <name>K(+)</name>
        <dbReference type="ChEBI" id="CHEBI:29103"/>
    </cofactor>
    <text evidence="18 19">Binds 1 potassium ion per subunit.</text>
</comment>
<feature type="binding site" evidence="18">
    <location>
        <position position="141"/>
    </location>
    <ligand>
        <name>(6S)-NADPHX</name>
        <dbReference type="ChEBI" id="CHEBI:64076"/>
    </ligand>
</feature>
<dbReference type="EC" id="5.1.99.6" evidence="19"/>
<dbReference type="NCBIfam" id="TIGR00197">
    <property type="entry name" value="yjeF_nterm"/>
    <property type="match status" value="1"/>
</dbReference>
<sequence length="487" mass="50773">MQNLPIKLYRAAQVRKLDRIAIQERGIPGFELMSRAGSQIFQFIKEKWPDARSVAVFCGSGNNAGDGYIVAGLALEAGFKVCVYAISEPDKLNGDALLAYRKYADAQGVVMPFRPERPVNADVLIDALLGTGLDRPVSGLYAEAIQAINAHSSPVVAVDIPSGLNADTGNVMDFAVKADCTLTFIALKQGLFTGQAAEYCGEIRYAQLGVPGDVLASLDAAAIRVVKTPLSRRNRCAHKGNYGHVLIVGGELGYSGAARMAGEAALRVGAGLVSVATRIEHAGLMNLSRPELMCHGVETPKQLTALLAKADVVVVGPGLGQSDWAKGLFNAAISSGIPAVVDADGLNLLAAVPAAKSDWILTPHPGEAARLLNRSNAYIQQDRFAAAVSLRASYGGVVVLKGAGTLIASEHQLAVSNTGNPGMASGGMGDVLSGVIAGLLAQGLSLQDAAQQGVYNHGLAADLAAEKEGERGLLACDLMPYLRQLVN</sequence>
<dbReference type="EMBL" id="RYFG02000083">
    <property type="protein sequence ID" value="TRW96347.1"/>
    <property type="molecule type" value="Genomic_DNA"/>
</dbReference>
<evidence type="ECO:0000259" key="20">
    <source>
        <dbReference type="PROSITE" id="PS51383"/>
    </source>
</evidence>
<dbReference type="InterPro" id="IPR000631">
    <property type="entry name" value="CARKD"/>
</dbReference>
<evidence type="ECO:0000256" key="11">
    <source>
        <dbReference type="ARBA" id="ARBA00023235"/>
    </source>
</evidence>
<dbReference type="InterPro" id="IPR030677">
    <property type="entry name" value="Nnr"/>
</dbReference>
<keyword evidence="7 17" id="KW-0067">ATP-binding</keyword>
<evidence type="ECO:0000313" key="22">
    <source>
        <dbReference type="EMBL" id="TRW96347.1"/>
    </source>
</evidence>
<dbReference type="PROSITE" id="PS51385">
    <property type="entry name" value="YJEF_N"/>
    <property type="match status" value="1"/>
</dbReference>
<evidence type="ECO:0000256" key="9">
    <source>
        <dbReference type="ARBA" id="ARBA00022958"/>
    </source>
</evidence>
<protein>
    <recommendedName>
        <fullName evidence="19">Bifunctional NAD(P)H-hydrate repair enzyme</fullName>
    </recommendedName>
    <alternativeName>
        <fullName evidence="19">Nicotinamide nucleotide repair protein</fullName>
    </alternativeName>
    <domain>
        <recommendedName>
            <fullName evidence="19">ADP-dependent (S)-NAD(P)H-hydrate dehydratase</fullName>
            <ecNumber evidence="19">4.2.1.136</ecNumber>
        </recommendedName>
        <alternativeName>
            <fullName evidence="19">ADP-dependent NAD(P)HX dehydratase</fullName>
        </alternativeName>
    </domain>
    <domain>
        <recommendedName>
            <fullName evidence="19">NAD(P)H-hydrate epimerase</fullName>
            <ecNumber evidence="19">5.1.99.6</ecNumber>
        </recommendedName>
    </domain>
</protein>
<comment type="cofactor">
    <cofactor evidence="17">
        <name>Mg(2+)</name>
        <dbReference type="ChEBI" id="CHEBI:18420"/>
    </cofactor>
</comment>
<proteinExistence type="inferred from homology"/>
<evidence type="ECO:0000256" key="14">
    <source>
        <dbReference type="ARBA" id="ARBA00025153"/>
    </source>
</evidence>
<feature type="binding site" evidence="17">
    <location>
        <position position="257"/>
    </location>
    <ligand>
        <name>(6S)-NADPHX</name>
        <dbReference type="ChEBI" id="CHEBI:64076"/>
    </ligand>
</feature>
<evidence type="ECO:0000256" key="15">
    <source>
        <dbReference type="ARBA" id="ARBA00048238"/>
    </source>
</evidence>
<dbReference type="PROSITE" id="PS51383">
    <property type="entry name" value="YJEF_C_3"/>
    <property type="match status" value="1"/>
</dbReference>
<dbReference type="PROSITE" id="PS01050">
    <property type="entry name" value="YJEF_C_2"/>
    <property type="match status" value="1"/>
</dbReference>
<feature type="binding site" evidence="18">
    <location>
        <begin position="130"/>
        <end position="136"/>
    </location>
    <ligand>
        <name>(6S)-NADPHX</name>
        <dbReference type="ChEBI" id="CHEBI:64076"/>
    </ligand>
</feature>
<dbReference type="EC" id="4.2.1.136" evidence="19"/>
<reference evidence="22 23" key="1">
    <citation type="journal article" date="2019" name="Antonie Van Leeuwenhoek">
        <title>Description of 'Ca. Methylobacter oryzae' KRF1, a novel species from the environmentally important Methylobacter clade 2.</title>
        <authorList>
            <person name="Khatri K."/>
            <person name="Mohite J.A."/>
            <person name="Pandit P.S."/>
            <person name="Bahulikar R."/>
            <person name="Rahalkar M.C."/>
        </authorList>
    </citation>
    <scope>NUCLEOTIDE SEQUENCE [LARGE SCALE GENOMIC DNA]</scope>
    <source>
        <strain evidence="22 23">KRF1</strain>
    </source>
</reference>
<keyword evidence="23" id="KW-1185">Reference proteome</keyword>
<dbReference type="InterPro" id="IPR017953">
    <property type="entry name" value="Carbohydrate_kinase_pred_CS"/>
</dbReference>
<dbReference type="Pfam" id="PF01256">
    <property type="entry name" value="Carb_kinase"/>
    <property type="match status" value="1"/>
</dbReference>
<keyword evidence="8 17" id="KW-0521">NADP</keyword>
<feature type="domain" description="YjeF C-terminal" evidence="20">
    <location>
        <begin position="222"/>
        <end position="487"/>
    </location>
</feature>
<dbReference type="HAMAP" id="MF_01966">
    <property type="entry name" value="NADHX_epimerase"/>
    <property type="match status" value="1"/>
</dbReference>
<comment type="catalytic activity">
    <reaction evidence="1 18 19">
        <text>(6R)-NADHX = (6S)-NADHX</text>
        <dbReference type="Rhea" id="RHEA:32215"/>
        <dbReference type="ChEBI" id="CHEBI:64074"/>
        <dbReference type="ChEBI" id="CHEBI:64075"/>
        <dbReference type="EC" id="5.1.99.6"/>
    </reaction>
</comment>
<comment type="similarity">
    <text evidence="18">Belongs to the NnrE/AIBP family.</text>
</comment>
<comment type="caution">
    <text evidence="22">The sequence shown here is derived from an EMBL/GenBank/DDBJ whole genome shotgun (WGS) entry which is preliminary data.</text>
</comment>
<dbReference type="Gene3D" id="3.40.50.10260">
    <property type="entry name" value="YjeF N-terminal domain"/>
    <property type="match status" value="1"/>
</dbReference>
<feature type="binding site" evidence="17">
    <location>
        <begin position="401"/>
        <end position="405"/>
    </location>
    <ligand>
        <name>AMP</name>
        <dbReference type="ChEBI" id="CHEBI:456215"/>
    </ligand>
</feature>
<evidence type="ECO:0000256" key="12">
    <source>
        <dbReference type="ARBA" id="ARBA00023239"/>
    </source>
</evidence>
<comment type="function">
    <text evidence="18">Catalyzes the epimerization of the S- and R-forms of NAD(P)HX, a damaged form of NAD(P)H that is a result of enzymatic or heat-dependent hydration. This is a prerequisite for the S-specific NAD(P)H-hydrate dehydratase to allow the repair of both epimers of NAD(P)HX.</text>
</comment>
<evidence type="ECO:0000256" key="6">
    <source>
        <dbReference type="ARBA" id="ARBA00022741"/>
    </source>
</evidence>
<feature type="binding site" evidence="17">
    <location>
        <position position="430"/>
    </location>
    <ligand>
        <name>(6S)-NADPHX</name>
        <dbReference type="ChEBI" id="CHEBI:64076"/>
    </ligand>
</feature>
<dbReference type="Pfam" id="PF03853">
    <property type="entry name" value="YjeF_N"/>
    <property type="match status" value="1"/>
</dbReference>
<evidence type="ECO:0000256" key="18">
    <source>
        <dbReference type="HAMAP-Rule" id="MF_01966"/>
    </source>
</evidence>
<dbReference type="InterPro" id="IPR029056">
    <property type="entry name" value="Ribokinase-like"/>
</dbReference>
<evidence type="ECO:0000256" key="2">
    <source>
        <dbReference type="ARBA" id="ARBA00000909"/>
    </source>
</evidence>
<comment type="function">
    <text evidence="14 19">Bifunctional enzyme that catalyzes the epimerization of the S- and R-forms of NAD(P)HX and the dehydration of the S-form of NAD(P)HX at the expense of ADP, which is converted to AMP. This allows the repair of both epimers of NAD(P)HX, a damaged form of NAD(P)H that is a result of enzymatic or heat-dependent hydration.</text>
</comment>